<organism evidence="4 5">
    <name type="scientific">Lampropedia hyalina DSM 16112</name>
    <dbReference type="NCBI Taxonomy" id="1122156"/>
    <lineage>
        <taxon>Bacteria</taxon>
        <taxon>Pseudomonadati</taxon>
        <taxon>Pseudomonadota</taxon>
        <taxon>Betaproteobacteria</taxon>
        <taxon>Burkholderiales</taxon>
        <taxon>Comamonadaceae</taxon>
        <taxon>Lampropedia</taxon>
    </lineage>
</organism>
<dbReference type="Proteomes" id="UP000184327">
    <property type="component" value="Unassembled WGS sequence"/>
</dbReference>
<dbReference type="InterPro" id="IPR006860">
    <property type="entry name" value="FecR"/>
</dbReference>
<dbReference type="Gene3D" id="3.55.50.30">
    <property type="match status" value="1"/>
</dbReference>
<feature type="transmembrane region" description="Helical" evidence="2">
    <location>
        <begin position="148"/>
        <end position="167"/>
    </location>
</feature>
<keyword evidence="2" id="KW-0812">Transmembrane</keyword>
<keyword evidence="5" id="KW-1185">Reference proteome</keyword>
<dbReference type="PANTHER" id="PTHR30273:SF2">
    <property type="entry name" value="PROTEIN FECR"/>
    <property type="match status" value="1"/>
</dbReference>
<dbReference type="STRING" id="1122156.SAMN02745117_00459"/>
<gene>
    <name evidence="4" type="ORF">SAMN02745117_00459</name>
</gene>
<dbReference type="Pfam" id="PF04773">
    <property type="entry name" value="FecR"/>
    <property type="match status" value="1"/>
</dbReference>
<feature type="compositionally biased region" description="Polar residues" evidence="1">
    <location>
        <begin position="24"/>
        <end position="46"/>
    </location>
</feature>
<accession>A0A1M4UES3</accession>
<name>A0A1M4UES3_9BURK</name>
<reference evidence="4 5" key="1">
    <citation type="submission" date="2016-11" db="EMBL/GenBank/DDBJ databases">
        <authorList>
            <person name="Jaros S."/>
            <person name="Januszkiewicz K."/>
            <person name="Wedrychowicz H."/>
        </authorList>
    </citation>
    <scope>NUCLEOTIDE SEQUENCE [LARGE SCALE GENOMIC DNA]</scope>
    <source>
        <strain evidence="4 5">DSM 16112</strain>
    </source>
</reference>
<proteinExistence type="predicted"/>
<protein>
    <submittedName>
        <fullName evidence="4">FecR family protein</fullName>
    </submittedName>
</protein>
<evidence type="ECO:0000259" key="3">
    <source>
        <dbReference type="Pfam" id="PF04773"/>
    </source>
</evidence>
<dbReference type="InterPro" id="IPR012373">
    <property type="entry name" value="Ferrdict_sens_TM"/>
</dbReference>
<evidence type="ECO:0000256" key="2">
    <source>
        <dbReference type="SAM" id="Phobius"/>
    </source>
</evidence>
<feature type="domain" description="FecR protein" evidence="3">
    <location>
        <begin position="176"/>
        <end position="266"/>
    </location>
</feature>
<dbReference type="GO" id="GO:0016989">
    <property type="term" value="F:sigma factor antagonist activity"/>
    <property type="evidence" value="ECO:0007669"/>
    <property type="project" value="TreeGrafter"/>
</dbReference>
<keyword evidence="2" id="KW-0472">Membrane</keyword>
<dbReference type="Gene3D" id="2.60.120.1440">
    <property type="match status" value="1"/>
</dbReference>
<dbReference type="EMBL" id="FQUZ01000004">
    <property type="protein sequence ID" value="SHE55269.1"/>
    <property type="molecule type" value="Genomic_DNA"/>
</dbReference>
<sequence>MHLCTKTLSALQKKKSFDCQAFSKNNPHIDNMANRNNNRDQQNGSATGLDDSIDTQAVEWVIAQEAEDWPQRQAMFEQWLQVSQAHRQAYARASQSWNLAAQLRHMPQLLAPLPAVQPVHGGDMASTAGKDHASKGHWFSWNRTGRTGAWLGAMLLVWVMGAVWIGGDPSIAMLADHRTGMAETRRILLDDGSLVELGADSAIAVNYDGSERRIELLRGQAFFSATSTGTAQAGERPFIVEAGQGQTRALGTQFVVERLPEKTWVTGIEHQVEVSLKAAGDLAGAQAVVLSPGESIRYDHRGLETVQTRDASQALAWQRGLLVFNNEPLSDVIARLERYQRGRIVLARSALAGRPISAVVPLNNTEEALQSIAAELGLEVLQLPMVTLLH</sequence>
<dbReference type="AlphaFoldDB" id="A0A1M4UES3"/>
<feature type="region of interest" description="Disordered" evidence="1">
    <location>
        <begin position="24"/>
        <end position="50"/>
    </location>
</feature>
<dbReference type="PANTHER" id="PTHR30273">
    <property type="entry name" value="PERIPLASMIC SIGNAL SENSOR AND SIGMA FACTOR ACTIVATOR FECR-RELATED"/>
    <property type="match status" value="1"/>
</dbReference>
<evidence type="ECO:0000313" key="5">
    <source>
        <dbReference type="Proteomes" id="UP000184327"/>
    </source>
</evidence>
<keyword evidence="2" id="KW-1133">Transmembrane helix</keyword>
<evidence type="ECO:0000313" key="4">
    <source>
        <dbReference type="EMBL" id="SHE55269.1"/>
    </source>
</evidence>
<evidence type="ECO:0000256" key="1">
    <source>
        <dbReference type="SAM" id="MobiDB-lite"/>
    </source>
</evidence>